<dbReference type="GO" id="GO:0004674">
    <property type="term" value="F:protein serine/threonine kinase activity"/>
    <property type="evidence" value="ECO:0007669"/>
    <property type="project" value="UniProtKB-EC"/>
</dbReference>
<dbReference type="EC" id="2.7.11.1" evidence="1"/>
<gene>
    <name evidence="8" type="ORF">g.88470</name>
</gene>
<dbReference type="GO" id="GO:0005524">
    <property type="term" value="F:ATP binding"/>
    <property type="evidence" value="ECO:0007669"/>
    <property type="project" value="UniProtKB-KW"/>
</dbReference>
<dbReference type="PANTHER" id="PTHR43671:SF13">
    <property type="entry name" value="SERINE_THREONINE-PROTEIN KINASE NEK2"/>
    <property type="match status" value="1"/>
</dbReference>
<keyword evidence="4" id="KW-0418">Kinase</keyword>
<feature type="region of interest" description="Disordered" evidence="6">
    <location>
        <begin position="402"/>
        <end position="441"/>
    </location>
</feature>
<feature type="compositionally biased region" description="Low complexity" evidence="6">
    <location>
        <begin position="1051"/>
        <end position="1084"/>
    </location>
</feature>
<name>A0A1D1ZUJ2_AUXPR</name>
<dbReference type="PANTHER" id="PTHR43671">
    <property type="entry name" value="SERINE/THREONINE-PROTEIN KINASE NEK"/>
    <property type="match status" value="1"/>
</dbReference>
<evidence type="ECO:0000259" key="7">
    <source>
        <dbReference type="PROSITE" id="PS50011"/>
    </source>
</evidence>
<feature type="compositionally biased region" description="Low complexity" evidence="6">
    <location>
        <begin position="930"/>
        <end position="965"/>
    </location>
</feature>
<feature type="region of interest" description="Disordered" evidence="6">
    <location>
        <begin position="339"/>
        <end position="386"/>
    </location>
</feature>
<dbReference type="InterPro" id="IPR011009">
    <property type="entry name" value="Kinase-like_dom_sf"/>
</dbReference>
<evidence type="ECO:0000256" key="6">
    <source>
        <dbReference type="SAM" id="MobiDB-lite"/>
    </source>
</evidence>
<reference evidence="8" key="1">
    <citation type="submission" date="2015-08" db="EMBL/GenBank/DDBJ databases">
        <authorList>
            <person name="Babu N.S."/>
            <person name="Beckwith C.J."/>
            <person name="Beseler K.G."/>
            <person name="Brison A."/>
            <person name="Carone J.V."/>
            <person name="Caskin T.P."/>
            <person name="Diamond M."/>
            <person name="Durham M.E."/>
            <person name="Foxe J.M."/>
            <person name="Go M."/>
            <person name="Henderson B.A."/>
            <person name="Jones I.B."/>
            <person name="McGettigan J.A."/>
            <person name="Micheletti S.J."/>
            <person name="Nasrallah M.E."/>
            <person name="Ortiz D."/>
            <person name="Piller C.R."/>
            <person name="Privatt S.R."/>
            <person name="Schneider S.L."/>
            <person name="Sharp S."/>
            <person name="Smith T.C."/>
            <person name="Stanton J.D."/>
            <person name="Ullery H.E."/>
            <person name="Wilson R.J."/>
            <person name="Serrano M.G."/>
            <person name="Buck G."/>
            <person name="Lee V."/>
            <person name="Wang Y."/>
            <person name="Carvalho R."/>
            <person name="Voegtly L."/>
            <person name="Shi R."/>
            <person name="Duckworth R."/>
            <person name="Johnson A."/>
            <person name="Loviza R."/>
            <person name="Walstead R."/>
            <person name="Shah Z."/>
            <person name="Kiflezghi M."/>
            <person name="Wade K."/>
            <person name="Ball S.L."/>
            <person name="Bradley K.W."/>
            <person name="Asai D.J."/>
            <person name="Bowman C.A."/>
            <person name="Russell D.A."/>
            <person name="Pope W.H."/>
            <person name="Jacobs-Sera D."/>
            <person name="Hendrix R.W."/>
            <person name="Hatfull G.F."/>
        </authorList>
    </citation>
    <scope>NUCLEOTIDE SEQUENCE</scope>
</reference>
<feature type="region of interest" description="Disordered" evidence="6">
    <location>
        <begin position="1904"/>
        <end position="2059"/>
    </location>
</feature>
<feature type="compositionally biased region" description="Acidic residues" evidence="6">
    <location>
        <begin position="1036"/>
        <end position="1050"/>
    </location>
</feature>
<evidence type="ECO:0000256" key="1">
    <source>
        <dbReference type="ARBA" id="ARBA00012513"/>
    </source>
</evidence>
<feature type="region of interest" description="Disordered" evidence="6">
    <location>
        <begin position="893"/>
        <end position="1001"/>
    </location>
</feature>
<feature type="compositionally biased region" description="Low complexity" evidence="6">
    <location>
        <begin position="667"/>
        <end position="676"/>
    </location>
</feature>
<accession>A0A1D1ZUJ2</accession>
<feature type="non-terminal residue" evidence="8">
    <location>
        <position position="1"/>
    </location>
</feature>
<feature type="region of interest" description="Disordered" evidence="6">
    <location>
        <begin position="1579"/>
        <end position="1598"/>
    </location>
</feature>
<evidence type="ECO:0000256" key="3">
    <source>
        <dbReference type="ARBA" id="ARBA00022741"/>
    </source>
</evidence>
<sequence>GSSTDVDSPGAAAGAAERVALLASTAAALAGAAPAPAAPERRLALALLRGARDAAEPAACLAALRALSRTFLAAPRVRAHATAAGLAAVLEHAYLRHGLSEEARREASGLADRMIDGPAVGLGECCEGPGLGRIAEDSAAPSGVADPNARSPSRRLPAPLMLPDASDGESSCSGSPTRTYSVASLPLSPQRQVPGRRLGVVPPLNLPGSGVPRPGACDSPPDAGAAGGLTRSTRRARSGRTPAGGSVGRRWAQSPAGPTTPADGPGGRPRRGPWLAEGGDGWDALRSERSAPSPGHGTAPAPSRQLAALAAGVGEALAAACLPAVVAQRRALLSRAARARAPGAGDGAGDGRGQGFGGATPSCEAGLAPMTGPPPAAPTPLPAPDPRARLTAHRILLNARSLCSADSGTSPGEQAAGADVEEESLPRSRGEAAGRDRRSKRRSAALRRACLGLWNQAAPLHRGSWAGAGPFEAALALRAAGGNVASADPASRTPVSCNDDEEEEEEESTATLAALTLLRGPALPALLAGRVEAGLRAGRLAAAAAAWEALGRAAPAPEGAARCDQAARPSPAGASIAARLAPALQASLGALRGAGGPESWPADAWRLLGSALPAWTAALAWAGPEARPLLRPALADAGLEVLHAVALRTLCSPSPREAPGDAGSGRGARAAPCPGAATPPKPALARALLELLTALARAVTRVPALPDGRGAVGHGESWRDPGEEGVLPGRTRRGALRALGFALHPDFGLASRWLVSAPGACNARVRQAAFAHVRTLLGEPGSPHAQHKPTADFYVRHHFVQFLRLYHNPHRDHQALLLCRQHLGVLQVLAGQPGPARARLLQLSVLDFCTRELSLEMGMQESAWAPAQRTETLSMDSAGSVAGLREGLPHLRRLSGAGLGGAGPTDPGPHSSRAPSPAKPTPAVPRLRLGGAPAPSTGVSPGASSVSPAGSPGASATPGTSATGPVSGRPPLHPSARGSGTPLPSSRLHSVSGPLSGGGAPSRVPSLSLGAGPFAARTASGTLQLALPAAASILERDEDGSGGSGDDSESGGEASSSEADSGAGDAAEGASQSDSDSDSGGDASPGTGTCSDASAPGHGREQDTRSAPGLPAGLVLTGDLEEDLDRLEEAEARAAAAAVRRGRAGARRAGKSAPFAGLPSPAGSGDERAHSPGASSDSEAASPTIAAVRGPGSRRAAPSAAVPALALAKALPVVSRVAGDGNPGPGTNAAAEQLRRPLTMPRLALGKSCHSTLAGREAAAMLVTSREAECGSGARTEGSARILEAGSGGAPGALALMGQRQRSLPSSARQRRRSISSVTDASEPGSLAAELSYREERKARPLYASPALHAQVLALVLRLLVSPAGRMDRGASDPFPCERGLPNAPHVLRHHLAHPGNAGVLADLAARCAGMGPATLRLLRLVSGAGFRPAWYARRARMSGAAGAYATVHRCALPAFLADSPGAPPRRVVLKVLDAARGVQDRCSSVDVHAEVGVMQALTDSRRAARLHDYGFDPGEEAYVLVLQEYACSLRQWRLAQAEGGPRQAGTYLRIFREILRAVQELADRGIAHFDLKCDNVLLQPRDPPSSQGPRGTPGSMQDALPFEVVLADFGESIQFDSRAKAGAPSLAAASGVSNAGADPGQQLGATAAITNRVRGTDVFKSPEMLLLGGAHDRMDGDRRRRRGVGPASDVWSLGCLLFELVTGQHLVTDPDWATLVARVAAGRLPLFTPDRLRLIQDCPAILDLIRFMLVREAQLRPTLRDVSLRVEVALACLGQQPLTRPAAGNPRARHHESTCWPRPPDSEPMQVPPGGLDRLDAAWPLPDASPAVPPAQPLTSFLPVKPWLSVGPLAAVGSSGVLQVSGGAGGDGWSAGGPASLLLLVLGEGAGGGGGADAAHVPCCGGAAEPRSATRPREEPPGDRFATPGASPDLSSPERRGRAPASDSSVAGSFASPARAERNTFSVNPLWSPDARSMGASDAEHASDDDGWRQRSSPQALARWLAQETAGGERGEERGIGGHLSPSGHAHAAPRSTSPDRKRAVGRRLWGALWGGEHRSGG</sequence>
<feature type="region of interest" description="Disordered" evidence="6">
    <location>
        <begin position="653"/>
        <end position="679"/>
    </location>
</feature>
<dbReference type="GO" id="GO:0007059">
    <property type="term" value="P:chromosome segregation"/>
    <property type="evidence" value="ECO:0007669"/>
    <property type="project" value="TreeGrafter"/>
</dbReference>
<feature type="region of interest" description="Disordered" evidence="6">
    <location>
        <begin position="1034"/>
        <end position="1115"/>
    </location>
</feature>
<organism evidence="8">
    <name type="scientific">Auxenochlorella protothecoides</name>
    <name type="common">Green microalga</name>
    <name type="synonym">Chlorella protothecoides</name>
    <dbReference type="NCBI Taxonomy" id="3075"/>
    <lineage>
        <taxon>Eukaryota</taxon>
        <taxon>Viridiplantae</taxon>
        <taxon>Chlorophyta</taxon>
        <taxon>core chlorophytes</taxon>
        <taxon>Trebouxiophyceae</taxon>
        <taxon>Chlorellales</taxon>
        <taxon>Chlorellaceae</taxon>
        <taxon>Auxenochlorella</taxon>
    </lineage>
</organism>
<feature type="compositionally biased region" description="Polar residues" evidence="6">
    <location>
        <begin position="168"/>
        <end position="191"/>
    </location>
</feature>
<evidence type="ECO:0000313" key="8">
    <source>
        <dbReference type="EMBL" id="JAT70569.1"/>
    </source>
</evidence>
<feature type="compositionally biased region" description="Gly residues" evidence="6">
    <location>
        <begin position="344"/>
        <end position="358"/>
    </location>
</feature>
<feature type="region of interest" description="Disordered" evidence="6">
    <location>
        <begin position="1782"/>
        <end position="1804"/>
    </location>
</feature>
<keyword evidence="2" id="KW-0808">Transferase</keyword>
<feature type="region of interest" description="Disordered" evidence="6">
    <location>
        <begin position="1145"/>
        <end position="1183"/>
    </location>
</feature>
<feature type="region of interest" description="Disordered" evidence="6">
    <location>
        <begin position="483"/>
        <end position="507"/>
    </location>
</feature>
<dbReference type="SUPFAM" id="SSF56112">
    <property type="entry name" value="Protein kinase-like (PK-like)"/>
    <property type="match status" value="1"/>
</dbReference>
<dbReference type="Pfam" id="PF00069">
    <property type="entry name" value="Pkinase"/>
    <property type="match status" value="1"/>
</dbReference>
<dbReference type="InterPro" id="IPR008271">
    <property type="entry name" value="Ser/Thr_kinase_AS"/>
</dbReference>
<feature type="compositionally biased region" description="Basic and acidic residues" evidence="6">
    <location>
        <begin position="1979"/>
        <end position="1990"/>
    </location>
</feature>
<evidence type="ECO:0000256" key="4">
    <source>
        <dbReference type="ARBA" id="ARBA00022777"/>
    </source>
</evidence>
<protein>
    <recommendedName>
        <fullName evidence="1">non-specific serine/threonine protein kinase</fullName>
        <ecNumber evidence="1">2.7.11.1</ecNumber>
    </recommendedName>
</protein>
<keyword evidence="3" id="KW-0547">Nucleotide-binding</keyword>
<feature type="region of interest" description="Disordered" evidence="6">
    <location>
        <begin position="136"/>
        <end position="302"/>
    </location>
</feature>
<dbReference type="EMBL" id="GDKF01008053">
    <property type="protein sequence ID" value="JAT70569.1"/>
    <property type="molecule type" value="Transcribed_RNA"/>
</dbReference>
<dbReference type="SMART" id="SM00220">
    <property type="entry name" value="S_TKc"/>
    <property type="match status" value="1"/>
</dbReference>
<dbReference type="GO" id="GO:0005634">
    <property type="term" value="C:nucleus"/>
    <property type="evidence" value="ECO:0007669"/>
    <property type="project" value="TreeGrafter"/>
</dbReference>
<feature type="compositionally biased region" description="Basic and acidic residues" evidence="6">
    <location>
        <begin position="2008"/>
        <end position="2017"/>
    </location>
</feature>
<dbReference type="InterPro" id="IPR050660">
    <property type="entry name" value="NEK_Ser/Thr_kinase"/>
</dbReference>
<evidence type="ECO:0000256" key="2">
    <source>
        <dbReference type="ARBA" id="ARBA00022679"/>
    </source>
</evidence>
<dbReference type="GO" id="GO:0005737">
    <property type="term" value="C:cytoplasm"/>
    <property type="evidence" value="ECO:0007669"/>
    <property type="project" value="TreeGrafter"/>
</dbReference>
<proteinExistence type="predicted"/>
<feature type="non-terminal residue" evidence="8">
    <location>
        <position position="2059"/>
    </location>
</feature>
<dbReference type="PROSITE" id="PS50011">
    <property type="entry name" value="PROTEIN_KINASE_DOM"/>
    <property type="match status" value="1"/>
</dbReference>
<dbReference type="Gene3D" id="1.10.510.10">
    <property type="entry name" value="Transferase(Phosphotransferase) domain 1"/>
    <property type="match status" value="1"/>
</dbReference>
<feature type="compositionally biased region" description="Acidic residues" evidence="6">
    <location>
        <begin position="498"/>
        <end position="507"/>
    </location>
</feature>
<evidence type="ECO:0000256" key="5">
    <source>
        <dbReference type="ARBA" id="ARBA00022840"/>
    </source>
</evidence>
<feature type="domain" description="Protein kinase" evidence="7">
    <location>
        <begin position="1416"/>
        <end position="1771"/>
    </location>
</feature>
<feature type="compositionally biased region" description="Basic and acidic residues" evidence="6">
    <location>
        <begin position="424"/>
        <end position="436"/>
    </location>
</feature>
<feature type="compositionally biased region" description="Pro residues" evidence="6">
    <location>
        <begin position="371"/>
        <end position="385"/>
    </location>
</feature>
<keyword evidence="5" id="KW-0067">ATP-binding</keyword>
<dbReference type="InterPro" id="IPR000719">
    <property type="entry name" value="Prot_kinase_dom"/>
</dbReference>
<feature type="region of interest" description="Disordered" evidence="6">
    <location>
        <begin position="1299"/>
        <end position="1321"/>
    </location>
</feature>
<dbReference type="PROSITE" id="PS00108">
    <property type="entry name" value="PROTEIN_KINASE_ST"/>
    <property type="match status" value="1"/>
</dbReference>